<dbReference type="GO" id="GO:0006164">
    <property type="term" value="P:purine nucleotide biosynthetic process"/>
    <property type="evidence" value="ECO:0007669"/>
    <property type="project" value="UniProtKB-KW"/>
</dbReference>
<evidence type="ECO:0000256" key="2">
    <source>
        <dbReference type="ARBA" id="ARBA00022741"/>
    </source>
</evidence>
<gene>
    <name evidence="7" type="ORF">RF55_7557</name>
</gene>
<reference evidence="7 8" key="1">
    <citation type="submission" date="2015-04" db="EMBL/GenBank/DDBJ databases">
        <title>Lasius niger genome sequencing.</title>
        <authorList>
            <person name="Konorov E.A."/>
            <person name="Nikitin M.A."/>
            <person name="Kirill M.V."/>
            <person name="Chang P."/>
        </authorList>
    </citation>
    <scope>NUCLEOTIDE SEQUENCE [LARGE SCALE GENOMIC DNA]</scope>
    <source>
        <tissue evidence="7">Whole</tissue>
    </source>
</reference>
<dbReference type="OrthoDB" id="7631630at2759"/>
<dbReference type="InterPro" id="IPR036604">
    <property type="entry name" value="PurS-like_sf"/>
</dbReference>
<dbReference type="PANTHER" id="PTHR10099">
    <property type="entry name" value="PHOSPHORIBOSYLFORMYLGLYCINAMIDINE SYNTHASE"/>
    <property type="match status" value="1"/>
</dbReference>
<keyword evidence="3" id="KW-0658">Purine biosynthesis</keyword>
<dbReference type="EMBL" id="LBMM01004407">
    <property type="protein sequence ID" value="KMQ92447.1"/>
    <property type="molecule type" value="Genomic_DNA"/>
</dbReference>
<dbReference type="SUPFAM" id="SSF109736">
    <property type="entry name" value="FGAM synthase PurL, linker domain"/>
    <property type="match status" value="1"/>
</dbReference>
<dbReference type="InterPro" id="IPR041609">
    <property type="entry name" value="PurL_linker"/>
</dbReference>
<dbReference type="Gene3D" id="3.30.1330.10">
    <property type="entry name" value="PurM-like, N-terminal domain"/>
    <property type="match status" value="1"/>
</dbReference>
<comment type="caution">
    <text evidence="7">The sequence shown here is derived from an EMBL/GenBank/DDBJ whole genome shotgun (WGS) entry which is preliminary data.</text>
</comment>
<dbReference type="GO" id="GO:0005737">
    <property type="term" value="C:cytoplasm"/>
    <property type="evidence" value="ECO:0007669"/>
    <property type="project" value="TreeGrafter"/>
</dbReference>
<evidence type="ECO:0000259" key="5">
    <source>
        <dbReference type="Pfam" id="PF18072"/>
    </source>
</evidence>
<dbReference type="GO" id="GO:0005524">
    <property type="term" value="F:ATP binding"/>
    <property type="evidence" value="ECO:0007669"/>
    <property type="project" value="UniProtKB-KW"/>
</dbReference>
<organism evidence="7 8">
    <name type="scientific">Lasius niger</name>
    <name type="common">Black garden ant</name>
    <dbReference type="NCBI Taxonomy" id="67767"/>
    <lineage>
        <taxon>Eukaryota</taxon>
        <taxon>Metazoa</taxon>
        <taxon>Ecdysozoa</taxon>
        <taxon>Arthropoda</taxon>
        <taxon>Hexapoda</taxon>
        <taxon>Insecta</taxon>
        <taxon>Pterygota</taxon>
        <taxon>Neoptera</taxon>
        <taxon>Endopterygota</taxon>
        <taxon>Hymenoptera</taxon>
        <taxon>Apocrita</taxon>
        <taxon>Aculeata</taxon>
        <taxon>Formicoidea</taxon>
        <taxon>Formicidae</taxon>
        <taxon>Formicinae</taxon>
        <taxon>Lasius</taxon>
        <taxon>Lasius</taxon>
    </lineage>
</organism>
<dbReference type="SUPFAM" id="SSF55326">
    <property type="entry name" value="PurM N-terminal domain-like"/>
    <property type="match status" value="1"/>
</dbReference>
<keyword evidence="2" id="KW-0547">Nucleotide-binding</keyword>
<dbReference type="InterPro" id="IPR036921">
    <property type="entry name" value="PurM-like_N_sf"/>
</dbReference>
<dbReference type="GO" id="GO:0004642">
    <property type="term" value="F:phosphoribosylformylglycinamidine synthase activity"/>
    <property type="evidence" value="ECO:0007669"/>
    <property type="project" value="TreeGrafter"/>
</dbReference>
<dbReference type="FunFam" id="3.30.1330.10:FF:000010">
    <property type="entry name" value="Phosphoribosylformylglycinamidine synthase"/>
    <property type="match status" value="1"/>
</dbReference>
<dbReference type="InterPro" id="IPR040707">
    <property type="entry name" value="FGAR-AT_N"/>
</dbReference>
<evidence type="ECO:0000256" key="4">
    <source>
        <dbReference type="ARBA" id="ARBA00022840"/>
    </source>
</evidence>
<dbReference type="PaxDb" id="67767-A0A0J7KQ17"/>
<proteinExistence type="predicted"/>
<feature type="domain" description="Phosphoribosylformylglycinamidine synthase N-terminal" evidence="6">
    <location>
        <begin position="38"/>
        <end position="151"/>
    </location>
</feature>
<dbReference type="Pfam" id="PF18072">
    <property type="entry name" value="FGAR-AT_linker"/>
    <property type="match status" value="1"/>
</dbReference>
<sequence length="440" mass="49568">MCILKFYKAPGLKAGQLKSKLHKVSEIEASVTDLETELCYYVQITEPLQEEEIKILKWILAPPFERECLQYDSVFSNIQDNAIVIEIGPRLNFSTAFSTNVVSICKSVKLNKVMRIEVAIRYCIKLKGTFDKKVESNIVNVLGDRMTECRYIKSIETFDHGFRPEKWFEVDLIKEGRKALEEVNLKLGLAFDDWDLDFYTKLFLQKLKRNPTSVECFDLAQSNSEHSRHWFFKGRIILNGKEEEQSLINMVMDTQNYSNPNNVIKFSDNSSAIEGFQVPVLHPVEAHKCSNFHLEDIKQHLIFTAETHNFPTGVAPFSGATTGTGGRLRDIQGIGRGGNYIAGTAGYSVGNLYVPGYDLPWEEKDAIYPSNMASPLEIIIEASNGASDYGNKFGEPVVSGFARSYGATNIAGIRREWIKPIMFSGGLGTMNANMTDKARF</sequence>
<dbReference type="PANTHER" id="PTHR10099:SF1">
    <property type="entry name" value="PHOSPHORIBOSYLFORMYLGLYCINAMIDINE SYNTHASE"/>
    <property type="match status" value="1"/>
</dbReference>
<protein>
    <submittedName>
        <fullName evidence="7">Phosphoribosylformylglycinamidine synthase</fullName>
    </submittedName>
</protein>
<dbReference type="AlphaFoldDB" id="A0A0J7KQ17"/>
<evidence type="ECO:0000256" key="3">
    <source>
        <dbReference type="ARBA" id="ARBA00022755"/>
    </source>
</evidence>
<evidence type="ECO:0000256" key="1">
    <source>
        <dbReference type="ARBA" id="ARBA00022598"/>
    </source>
</evidence>
<evidence type="ECO:0000259" key="6">
    <source>
        <dbReference type="Pfam" id="PF18076"/>
    </source>
</evidence>
<dbReference type="SUPFAM" id="SSF82697">
    <property type="entry name" value="PurS-like"/>
    <property type="match status" value="1"/>
</dbReference>
<keyword evidence="1" id="KW-0436">Ligase</keyword>
<dbReference type="FunFam" id="1.10.8.750:FF:000001">
    <property type="entry name" value="Putative phosphoribosylformylglycinamidine synthase"/>
    <property type="match status" value="1"/>
</dbReference>
<dbReference type="STRING" id="67767.A0A0J7KQ17"/>
<evidence type="ECO:0000313" key="7">
    <source>
        <dbReference type="EMBL" id="KMQ92447.1"/>
    </source>
</evidence>
<accession>A0A0J7KQ17</accession>
<keyword evidence="8" id="KW-1185">Reference proteome</keyword>
<keyword evidence="4" id="KW-0067">ATP-binding</keyword>
<feature type="domain" description="Phosphoribosylformylglycinamidine synthase linker" evidence="5">
    <location>
        <begin position="180"/>
        <end position="229"/>
    </location>
</feature>
<evidence type="ECO:0000313" key="8">
    <source>
        <dbReference type="Proteomes" id="UP000036403"/>
    </source>
</evidence>
<dbReference type="Gene3D" id="1.10.8.750">
    <property type="entry name" value="Phosphoribosylformylglycinamidine synthase, linker domain"/>
    <property type="match status" value="1"/>
</dbReference>
<dbReference type="Proteomes" id="UP000036403">
    <property type="component" value="Unassembled WGS sequence"/>
</dbReference>
<name>A0A0J7KQ17_LASNI</name>
<dbReference type="Pfam" id="PF18076">
    <property type="entry name" value="FGAR-AT_N"/>
    <property type="match status" value="1"/>
</dbReference>